<comment type="similarity">
    <text evidence="1">Belongs to the GST superfamily. NadH family.</text>
</comment>
<dbReference type="PIRSF" id="PIRSF006386">
    <property type="entry name" value="HCCAis_GSTk"/>
    <property type="match status" value="1"/>
</dbReference>
<dbReference type="InterPro" id="IPR051924">
    <property type="entry name" value="GST_Kappa/NadH"/>
</dbReference>
<sequence>MTMSELDSQTVDAFVDLRSPYSYLALKPARLLAERSGFTFDWWPFITDFRSAYGGEVEERSGRDIAKVRYLYMDCRRLAAKQGLTIRSTTKLWDATLGSQALLFAKSRNRLWAFCDPMLAAFWRREFDLESQTAIDAAIAAAGLDVADWHAYQQTRAPADLLAATLRAEALGVFGAPTFVYRGELFWGSDRIDLLASTLDPSKPWAF</sequence>
<feature type="domain" description="DSBA-like thioredoxin" evidence="2">
    <location>
        <begin position="10"/>
        <end position="199"/>
    </location>
</feature>
<dbReference type="PANTHER" id="PTHR42943">
    <property type="entry name" value="GLUTATHIONE S-TRANSFERASE KAPPA"/>
    <property type="match status" value="1"/>
</dbReference>
<keyword evidence="4" id="KW-1185">Reference proteome</keyword>
<evidence type="ECO:0000259" key="2">
    <source>
        <dbReference type="Pfam" id="PF01323"/>
    </source>
</evidence>
<dbReference type="EMBL" id="BSPX01000051">
    <property type="protein sequence ID" value="GLT23536.1"/>
    <property type="molecule type" value="Genomic_DNA"/>
</dbReference>
<dbReference type="SUPFAM" id="SSF52833">
    <property type="entry name" value="Thioredoxin-like"/>
    <property type="match status" value="1"/>
</dbReference>
<dbReference type="InterPro" id="IPR036249">
    <property type="entry name" value="Thioredoxin-like_sf"/>
</dbReference>
<comment type="catalytic activity">
    <reaction evidence="1">
        <text>2-hydroxychromene-2-carboxylate = (3E)-4-(2-hydroxyphenyl)-2-oxobut-3-enoate</text>
        <dbReference type="Rhea" id="RHEA:27401"/>
        <dbReference type="ChEBI" id="CHEBI:59350"/>
        <dbReference type="ChEBI" id="CHEBI:59353"/>
        <dbReference type="EC" id="5.99.1.4"/>
    </reaction>
</comment>
<organism evidence="3 4">
    <name type="scientific">Zoogloea oryzae</name>
    <dbReference type="NCBI Taxonomy" id="310767"/>
    <lineage>
        <taxon>Bacteria</taxon>
        <taxon>Pseudomonadati</taxon>
        <taxon>Pseudomonadota</taxon>
        <taxon>Betaproteobacteria</taxon>
        <taxon>Rhodocyclales</taxon>
        <taxon>Zoogloeaceae</taxon>
        <taxon>Zoogloea</taxon>
    </lineage>
</organism>
<comment type="caution">
    <text evidence="3">The sequence shown here is derived from an EMBL/GenBank/DDBJ whole genome shotgun (WGS) entry which is preliminary data.</text>
</comment>
<reference evidence="4" key="1">
    <citation type="journal article" date="2019" name="Int. J. Syst. Evol. Microbiol.">
        <title>The Global Catalogue of Microorganisms (GCM) 10K type strain sequencing project: providing services to taxonomists for standard genome sequencing and annotation.</title>
        <authorList>
            <consortium name="The Broad Institute Genomics Platform"/>
            <consortium name="The Broad Institute Genome Sequencing Center for Infectious Disease"/>
            <person name="Wu L."/>
            <person name="Ma J."/>
        </authorList>
    </citation>
    <scope>NUCLEOTIDE SEQUENCE [LARGE SCALE GENOMIC DNA]</scope>
    <source>
        <strain evidence="4">NBRC 102407</strain>
    </source>
</reference>
<dbReference type="Proteomes" id="UP001157167">
    <property type="component" value="Unassembled WGS sequence"/>
</dbReference>
<evidence type="ECO:0000313" key="3">
    <source>
        <dbReference type="EMBL" id="GLT23536.1"/>
    </source>
</evidence>
<dbReference type="EC" id="5.99.1.4" evidence="1"/>
<keyword evidence="1 3" id="KW-0413">Isomerase</keyword>
<dbReference type="InterPro" id="IPR014440">
    <property type="entry name" value="HCCAis_GSTk"/>
</dbReference>
<name>A0ABQ6FG59_9RHOO</name>
<proteinExistence type="inferred from homology"/>
<evidence type="ECO:0000313" key="4">
    <source>
        <dbReference type="Proteomes" id="UP001157167"/>
    </source>
</evidence>
<gene>
    <name evidence="3" type="ORF">GCM10007933_30030</name>
</gene>
<protein>
    <recommendedName>
        <fullName evidence="1">2-hydroxychromene-2-carboxylate isomerase</fullName>
        <ecNumber evidence="1">5.99.1.4</ecNumber>
    </recommendedName>
</protein>
<dbReference type="Gene3D" id="3.40.30.10">
    <property type="entry name" value="Glutaredoxin"/>
    <property type="match status" value="1"/>
</dbReference>
<accession>A0ABQ6FG59</accession>
<dbReference type="Pfam" id="PF01323">
    <property type="entry name" value="DSBA"/>
    <property type="match status" value="1"/>
</dbReference>
<dbReference type="InterPro" id="IPR001853">
    <property type="entry name" value="DSBA-like_thioredoxin_dom"/>
</dbReference>
<dbReference type="PANTHER" id="PTHR42943:SF2">
    <property type="entry name" value="GLUTATHIONE S-TRANSFERASE KAPPA 1"/>
    <property type="match status" value="1"/>
</dbReference>
<evidence type="ECO:0000256" key="1">
    <source>
        <dbReference type="PIRNR" id="PIRNR006386"/>
    </source>
</evidence>
<dbReference type="GO" id="GO:0016853">
    <property type="term" value="F:isomerase activity"/>
    <property type="evidence" value="ECO:0007669"/>
    <property type="project" value="UniProtKB-KW"/>
</dbReference>